<proteinExistence type="predicted"/>
<reference evidence="2" key="1">
    <citation type="submission" date="2020-08" db="EMBL/GenBank/DDBJ databases">
        <title>Genome public.</title>
        <authorList>
            <person name="Liu C."/>
            <person name="Sun Q."/>
        </authorList>
    </citation>
    <scope>NUCLEOTIDE SEQUENCE</scope>
    <source>
        <strain evidence="2">BX5</strain>
    </source>
</reference>
<dbReference type="SMART" id="SM00530">
    <property type="entry name" value="HTH_XRE"/>
    <property type="match status" value="1"/>
</dbReference>
<protein>
    <submittedName>
        <fullName evidence="2">Helix-turn-helix domain-containing protein</fullName>
    </submittedName>
</protein>
<dbReference type="Pfam" id="PF01381">
    <property type="entry name" value="HTH_3"/>
    <property type="match status" value="1"/>
</dbReference>
<evidence type="ECO:0000313" key="2">
    <source>
        <dbReference type="EMBL" id="MBC5716962.1"/>
    </source>
</evidence>
<feature type="domain" description="HTH cro/C1-type" evidence="1">
    <location>
        <begin position="16"/>
        <end position="71"/>
    </location>
</feature>
<sequence length="113" mass="12935">MKQFPVIDPIATGKNIIRLRVERGMSVRDLQAYFGFEEPQAIYKWQQGKSLPSVDNLYALGALFEVPMEDILVSRTSQLNLFICEQQAEACCSPLFMGELLRLSRIRQRAKIV</sequence>
<dbReference type="InterPro" id="IPR001387">
    <property type="entry name" value="Cro/C1-type_HTH"/>
</dbReference>
<dbReference type="Proteomes" id="UP000602260">
    <property type="component" value="Unassembled WGS sequence"/>
</dbReference>
<dbReference type="CDD" id="cd00093">
    <property type="entry name" value="HTH_XRE"/>
    <property type="match status" value="1"/>
</dbReference>
<dbReference type="InterPro" id="IPR010982">
    <property type="entry name" value="Lambda_DNA-bd_dom_sf"/>
</dbReference>
<dbReference type="EMBL" id="JACOPN010000003">
    <property type="protein sequence ID" value="MBC5716962.1"/>
    <property type="molecule type" value="Genomic_DNA"/>
</dbReference>
<dbReference type="Gene3D" id="1.10.260.40">
    <property type="entry name" value="lambda repressor-like DNA-binding domains"/>
    <property type="match status" value="1"/>
</dbReference>
<keyword evidence="3" id="KW-1185">Reference proteome</keyword>
<name>A0A8J6J4F5_9FIRM</name>
<comment type="caution">
    <text evidence="2">The sequence shown here is derived from an EMBL/GenBank/DDBJ whole genome shotgun (WGS) entry which is preliminary data.</text>
</comment>
<organism evidence="2 3">
    <name type="scientific">Flintibacter faecis</name>
    <dbReference type="NCBI Taxonomy" id="2763047"/>
    <lineage>
        <taxon>Bacteria</taxon>
        <taxon>Bacillati</taxon>
        <taxon>Bacillota</taxon>
        <taxon>Clostridia</taxon>
        <taxon>Eubacteriales</taxon>
        <taxon>Flintibacter</taxon>
    </lineage>
</organism>
<dbReference type="AlphaFoldDB" id="A0A8J6J4F5"/>
<evidence type="ECO:0000259" key="1">
    <source>
        <dbReference type="PROSITE" id="PS50943"/>
    </source>
</evidence>
<gene>
    <name evidence="2" type="ORF">H8S55_06485</name>
</gene>
<dbReference type="PROSITE" id="PS50943">
    <property type="entry name" value="HTH_CROC1"/>
    <property type="match status" value="1"/>
</dbReference>
<dbReference type="SUPFAM" id="SSF47413">
    <property type="entry name" value="lambda repressor-like DNA-binding domains"/>
    <property type="match status" value="1"/>
</dbReference>
<dbReference type="GO" id="GO:0003677">
    <property type="term" value="F:DNA binding"/>
    <property type="evidence" value="ECO:0007669"/>
    <property type="project" value="InterPro"/>
</dbReference>
<evidence type="ECO:0000313" key="3">
    <source>
        <dbReference type="Proteomes" id="UP000602260"/>
    </source>
</evidence>
<accession>A0A8J6J4F5</accession>